<proteinExistence type="inferred from homology"/>
<reference evidence="2 3" key="1">
    <citation type="submission" date="2023-01" db="EMBL/GenBank/DDBJ databases">
        <title>Cultivation and genomic characterization of new, ubiquitous marine nitrite-oxidizing bacteria from the Nitrospirales.</title>
        <authorList>
            <person name="Mueller A.J."/>
            <person name="Daebeler A."/>
            <person name="Herbold C.W."/>
            <person name="Kirkegaard R.H."/>
            <person name="Daims H."/>
        </authorList>
    </citation>
    <scope>NUCLEOTIDE SEQUENCE [LARGE SCALE GENOMIC DNA]</scope>
    <source>
        <strain evidence="2 3">VA</strain>
    </source>
</reference>
<sequence length="143" mass="15471">MTEGITTTNNPGQRVPQLGKTTISDEVVAQLVEIAAKEVQGIHEIAKQGMGEQIAGLTQRLTGKGPSGQGIMVEVGEREVAIDLRIIADYGVQVPDLASNLRQAIIERIERLLGLMVKEVNIQVSGLFYPEDKPAEAVARRVE</sequence>
<dbReference type="Pfam" id="PF03780">
    <property type="entry name" value="Asp23"/>
    <property type="match status" value="1"/>
</dbReference>
<comment type="similarity">
    <text evidence="1">Belongs to the asp23 family.</text>
</comment>
<dbReference type="AlphaFoldDB" id="A0AA96GCB2"/>
<evidence type="ECO:0000313" key="2">
    <source>
        <dbReference type="EMBL" id="WNM59439.1"/>
    </source>
</evidence>
<accession>A0AA96GCB2</accession>
<evidence type="ECO:0000313" key="3">
    <source>
        <dbReference type="Proteomes" id="UP001302719"/>
    </source>
</evidence>
<dbReference type="InterPro" id="IPR005531">
    <property type="entry name" value="Asp23"/>
</dbReference>
<protein>
    <submittedName>
        <fullName evidence="2">Asp23/Gls24 family envelope stress response protein</fullName>
    </submittedName>
</protein>
<gene>
    <name evidence="2" type="ORF">PP769_06650</name>
</gene>
<dbReference type="Proteomes" id="UP001302719">
    <property type="component" value="Chromosome"/>
</dbReference>
<dbReference type="PANTHER" id="PTHR34297">
    <property type="entry name" value="HYPOTHETICAL CYTOSOLIC PROTEIN-RELATED"/>
    <property type="match status" value="1"/>
</dbReference>
<keyword evidence="3" id="KW-1185">Reference proteome</keyword>
<organism evidence="2 3">
    <name type="scientific">Candidatus Nitrospira allomarina</name>
    <dbReference type="NCBI Taxonomy" id="3020900"/>
    <lineage>
        <taxon>Bacteria</taxon>
        <taxon>Pseudomonadati</taxon>
        <taxon>Nitrospirota</taxon>
        <taxon>Nitrospiria</taxon>
        <taxon>Nitrospirales</taxon>
        <taxon>Nitrospiraceae</taxon>
        <taxon>Nitrospira</taxon>
    </lineage>
</organism>
<evidence type="ECO:0000256" key="1">
    <source>
        <dbReference type="ARBA" id="ARBA00005721"/>
    </source>
</evidence>
<name>A0AA96GCB2_9BACT</name>
<dbReference type="PANTHER" id="PTHR34297:SF3">
    <property type="entry name" value="ALKALINE SHOCK PROTEIN 23"/>
    <property type="match status" value="1"/>
</dbReference>
<dbReference type="RefSeq" id="WP_312646186.1">
    <property type="nucleotide sequence ID" value="NZ_CP116967.1"/>
</dbReference>
<dbReference type="EMBL" id="CP116967">
    <property type="protein sequence ID" value="WNM59439.1"/>
    <property type="molecule type" value="Genomic_DNA"/>
</dbReference>
<dbReference type="KEGG" id="nall:PP769_06650"/>